<comment type="caution">
    <text evidence="1">The sequence shown here is derived from an EMBL/GenBank/DDBJ whole genome shotgun (WGS) entry which is preliminary data.</text>
</comment>
<name>A0A814LMC4_9BILA</name>
<organism evidence="1 3">
    <name type="scientific">Didymodactylos carnosus</name>
    <dbReference type="NCBI Taxonomy" id="1234261"/>
    <lineage>
        <taxon>Eukaryota</taxon>
        <taxon>Metazoa</taxon>
        <taxon>Spiralia</taxon>
        <taxon>Gnathifera</taxon>
        <taxon>Rotifera</taxon>
        <taxon>Eurotatoria</taxon>
        <taxon>Bdelloidea</taxon>
        <taxon>Philodinida</taxon>
        <taxon>Philodinidae</taxon>
        <taxon>Didymodactylos</taxon>
    </lineage>
</organism>
<sequence length="261" mass="29715">MLFDDDNTAYTIEPYVSPTRVLRCYICQQYDDHIAAYCPNKDKPICFKCGQQHSYNPDCQNEVCCVHCKGGHMAGNPNCPKKIETRDLKKLQRKSSSLISTNLSYTNRWTGNSARYLFGNSTTTTNNNANDNNRLMEMIDTIHVNIQTVSQQQSDLIKLFNDLSDKTNNQVKETVNINQVLNEIVCPLLKDVTNIIYTQINPQQKQQIKSAHNKLVSYLDHKVFNQSSFTVQHILQSSQQIQAVSPQTTARSDDTNIDMGQ</sequence>
<dbReference type="Proteomes" id="UP000681722">
    <property type="component" value="Unassembled WGS sequence"/>
</dbReference>
<evidence type="ECO:0000313" key="3">
    <source>
        <dbReference type="Proteomes" id="UP000663829"/>
    </source>
</evidence>
<gene>
    <name evidence="1" type="ORF">GPM918_LOCUS17074</name>
    <name evidence="2" type="ORF">SRO942_LOCUS17073</name>
</gene>
<accession>A0A814LMC4</accession>
<dbReference type="Gene3D" id="4.10.60.10">
    <property type="entry name" value="Zinc finger, CCHC-type"/>
    <property type="match status" value="1"/>
</dbReference>
<dbReference type="EMBL" id="CAJNOQ010004617">
    <property type="protein sequence ID" value="CAF1066983.1"/>
    <property type="molecule type" value="Genomic_DNA"/>
</dbReference>
<protein>
    <submittedName>
        <fullName evidence="1">Uncharacterized protein</fullName>
    </submittedName>
</protein>
<dbReference type="GO" id="GO:0008270">
    <property type="term" value="F:zinc ion binding"/>
    <property type="evidence" value="ECO:0007669"/>
    <property type="project" value="InterPro"/>
</dbReference>
<reference evidence="1" key="1">
    <citation type="submission" date="2021-02" db="EMBL/GenBank/DDBJ databases">
        <authorList>
            <person name="Nowell W R."/>
        </authorList>
    </citation>
    <scope>NUCLEOTIDE SEQUENCE</scope>
</reference>
<evidence type="ECO:0000313" key="2">
    <source>
        <dbReference type="EMBL" id="CAF3834543.1"/>
    </source>
</evidence>
<keyword evidence="3" id="KW-1185">Reference proteome</keyword>
<dbReference type="SUPFAM" id="SSF57756">
    <property type="entry name" value="Retrovirus zinc finger-like domains"/>
    <property type="match status" value="1"/>
</dbReference>
<proteinExistence type="predicted"/>
<evidence type="ECO:0000313" key="1">
    <source>
        <dbReference type="EMBL" id="CAF1066983.1"/>
    </source>
</evidence>
<dbReference type="InterPro" id="IPR036875">
    <property type="entry name" value="Znf_CCHC_sf"/>
</dbReference>
<dbReference type="OrthoDB" id="10036122at2759"/>
<dbReference type="EMBL" id="CAJOBC010004617">
    <property type="protein sequence ID" value="CAF3834543.1"/>
    <property type="molecule type" value="Genomic_DNA"/>
</dbReference>
<dbReference type="Proteomes" id="UP000663829">
    <property type="component" value="Unassembled WGS sequence"/>
</dbReference>
<dbReference type="GO" id="GO:0003676">
    <property type="term" value="F:nucleic acid binding"/>
    <property type="evidence" value="ECO:0007669"/>
    <property type="project" value="InterPro"/>
</dbReference>
<dbReference type="AlphaFoldDB" id="A0A814LMC4"/>